<dbReference type="InterPro" id="IPR008964">
    <property type="entry name" value="Invasin/intimin_cell_adhesion"/>
</dbReference>
<evidence type="ECO:0000313" key="2">
    <source>
        <dbReference type="Proteomes" id="UP001589828"/>
    </source>
</evidence>
<dbReference type="PROSITE" id="PS51257">
    <property type="entry name" value="PROKAR_LIPOPROTEIN"/>
    <property type="match status" value="1"/>
</dbReference>
<comment type="caution">
    <text evidence="1">The sequence shown here is derived from an EMBL/GenBank/DDBJ whole genome shotgun (WGS) entry which is preliminary data.</text>
</comment>
<evidence type="ECO:0008006" key="3">
    <source>
        <dbReference type="Google" id="ProtNLM"/>
    </source>
</evidence>
<protein>
    <recommendedName>
        <fullName evidence="3">BIG2 domain-containing protein</fullName>
    </recommendedName>
</protein>
<evidence type="ECO:0000313" key="1">
    <source>
        <dbReference type="EMBL" id="MFC0515824.1"/>
    </source>
</evidence>
<proteinExistence type="predicted"/>
<keyword evidence="2" id="KW-1185">Reference proteome</keyword>
<name>A0ABV6L8R1_9SPHI</name>
<reference evidence="1 2" key="1">
    <citation type="submission" date="2024-09" db="EMBL/GenBank/DDBJ databases">
        <authorList>
            <person name="Sun Q."/>
            <person name="Mori K."/>
        </authorList>
    </citation>
    <scope>NUCLEOTIDE SEQUENCE [LARGE SCALE GENOMIC DNA]</scope>
    <source>
        <strain evidence="1 2">NCAIM B.02415</strain>
    </source>
</reference>
<organism evidence="1 2">
    <name type="scientific">Mucilaginibacter angelicae</name>
    <dbReference type="NCBI Taxonomy" id="869718"/>
    <lineage>
        <taxon>Bacteria</taxon>
        <taxon>Pseudomonadati</taxon>
        <taxon>Bacteroidota</taxon>
        <taxon>Sphingobacteriia</taxon>
        <taxon>Sphingobacteriales</taxon>
        <taxon>Sphingobacteriaceae</taxon>
        <taxon>Mucilaginibacter</taxon>
    </lineage>
</organism>
<dbReference type="Proteomes" id="UP001589828">
    <property type="component" value="Unassembled WGS sequence"/>
</dbReference>
<gene>
    <name evidence="1" type="ORF">ACFFGT_16500</name>
</gene>
<dbReference type="EMBL" id="JBHLTS010000022">
    <property type="protein sequence ID" value="MFC0515824.1"/>
    <property type="molecule type" value="Genomic_DNA"/>
</dbReference>
<sequence>MKFESLAAFLLLCFIIYGCSKKNNPTPQIPAPTSVTISNFTIPSKYIDDVDFTILAPGSNSNADFSYISDDPAVATVKGNTIHITGVGTVNITVTQTATKNYTAASAKTTFTVLPNIYIAGSSYVTADGNLSGVYWKNGNINYLEGHGLGTDIFVQGKDVYVAGSISDIGAYYKPGYWRNGVKHLLSNGSGETSAIAVSGTDVYVVGTTFSELDPNDIHPTVWKNGNIMTLPNPLDINGKAVPKGVIVYNNKVYIFGKTIGSNGTGSSPIVWNGDGSVFMLSKEKIVYSVNSLFFQGNDLFMCGSIYTNNHYLVYWKNDVANSIINASANEDAYSSMTVVGSDVYITGTDLAKGTYTAAYWKNGLQTELAQNAMAMEIASQGKDIYIVGASYLSYNYYDYIPVYWLNGNLIKLSGPKGTNATSIAIIDHK</sequence>
<dbReference type="Gene3D" id="2.60.40.1080">
    <property type="match status" value="1"/>
</dbReference>
<dbReference type="SUPFAM" id="SSF49373">
    <property type="entry name" value="Invasin/intimin cell-adhesion fragments"/>
    <property type="match status" value="1"/>
</dbReference>
<dbReference type="RefSeq" id="WP_377023624.1">
    <property type="nucleotide sequence ID" value="NZ_JBHLTS010000022.1"/>
</dbReference>
<accession>A0ABV6L8R1</accession>